<evidence type="ECO:0000313" key="2">
    <source>
        <dbReference type="Proteomes" id="UP000316343"/>
    </source>
</evidence>
<dbReference type="Proteomes" id="UP000316343">
    <property type="component" value="Unassembled WGS sequence"/>
</dbReference>
<dbReference type="Pfam" id="PF06080">
    <property type="entry name" value="DUF938"/>
    <property type="match status" value="1"/>
</dbReference>
<comment type="caution">
    <text evidence="1">The sequence shown here is derived from an EMBL/GenBank/DDBJ whole genome shotgun (WGS) entry which is preliminary data.</text>
</comment>
<sequence>MKKYAPATQRNRDAIAAVLVQELPETGTVLEIASGSGEHAVYFAEQFPALDWQPSDCVKDALASIIQWREESAAPNLRFPTVIDAARPESWEVKNADAILCINMVHISPWDATEGLFAGAARILGGKGLPLILYGPFFEQQTQPAASNVDFDAGLRARNPDWGIRDVEKLDSVAQKYGMTRAARHVMPANNLILVYRRD</sequence>
<dbReference type="OrthoDB" id="5525831at2"/>
<keyword evidence="2" id="KW-1185">Reference proteome</keyword>
<gene>
    <name evidence="1" type="ORF">FGU71_01140</name>
</gene>
<dbReference type="Gene3D" id="3.40.50.150">
    <property type="entry name" value="Vaccinia Virus protein VP39"/>
    <property type="match status" value="1"/>
</dbReference>
<dbReference type="PANTHER" id="PTHR20974:SF0">
    <property type="entry name" value="UPF0585 PROTEIN CG18661"/>
    <property type="match status" value="1"/>
</dbReference>
<protein>
    <submittedName>
        <fullName evidence="1">DUF938 domain-containing protein</fullName>
    </submittedName>
</protein>
<dbReference type="InterPro" id="IPR029063">
    <property type="entry name" value="SAM-dependent_MTases_sf"/>
</dbReference>
<dbReference type="PANTHER" id="PTHR20974">
    <property type="entry name" value="UPF0585 PROTEIN CG18661"/>
    <property type="match status" value="1"/>
</dbReference>
<accession>A0A547P8Y9</accession>
<dbReference type="SUPFAM" id="SSF53335">
    <property type="entry name" value="S-adenosyl-L-methionine-dependent methyltransferases"/>
    <property type="match status" value="1"/>
</dbReference>
<dbReference type="RefSeq" id="WP_142786869.1">
    <property type="nucleotide sequence ID" value="NZ_VHJK01000001.1"/>
</dbReference>
<dbReference type="AlphaFoldDB" id="A0A547P8Y9"/>
<reference evidence="1 2" key="1">
    <citation type="submission" date="2019-06" db="EMBL/GenBank/DDBJ databases">
        <title>Erythrobacter insulae sp. nov., isolated from a tidal flat.</title>
        <authorList>
            <person name="Yoon J.-H."/>
        </authorList>
    </citation>
    <scope>NUCLEOTIDE SEQUENCE [LARGE SCALE GENOMIC DNA]</scope>
    <source>
        <strain evidence="1 2">JBTF-M21</strain>
    </source>
</reference>
<dbReference type="EMBL" id="VHJK01000001">
    <property type="protein sequence ID" value="TRD10608.1"/>
    <property type="molecule type" value="Genomic_DNA"/>
</dbReference>
<organism evidence="1 2">
    <name type="scientific">Erythrobacter insulae</name>
    <dbReference type="NCBI Taxonomy" id="2584124"/>
    <lineage>
        <taxon>Bacteria</taxon>
        <taxon>Pseudomonadati</taxon>
        <taxon>Pseudomonadota</taxon>
        <taxon>Alphaproteobacteria</taxon>
        <taxon>Sphingomonadales</taxon>
        <taxon>Erythrobacteraceae</taxon>
        <taxon>Erythrobacter/Porphyrobacter group</taxon>
        <taxon>Erythrobacter</taxon>
    </lineage>
</organism>
<proteinExistence type="predicted"/>
<dbReference type="InterPro" id="IPR010342">
    <property type="entry name" value="DUF938"/>
</dbReference>
<name>A0A547P8Y9_9SPHN</name>
<evidence type="ECO:0000313" key="1">
    <source>
        <dbReference type="EMBL" id="TRD10608.1"/>
    </source>
</evidence>